<dbReference type="AlphaFoldDB" id="A0A0D0ANL2"/>
<dbReference type="Proteomes" id="UP000053593">
    <property type="component" value="Unassembled WGS sequence"/>
</dbReference>
<dbReference type="Gene3D" id="2.130.10.10">
    <property type="entry name" value="YVTN repeat-like/Quinoprotein amine dehydrogenase"/>
    <property type="match status" value="1"/>
</dbReference>
<protein>
    <submittedName>
        <fullName evidence="1">Uncharacterized protein</fullName>
    </submittedName>
</protein>
<dbReference type="Pfam" id="PF00400">
    <property type="entry name" value="WD40"/>
    <property type="match status" value="1"/>
</dbReference>
<name>A0A0D0ANL2_9AGAR</name>
<dbReference type="InterPro" id="IPR036322">
    <property type="entry name" value="WD40_repeat_dom_sf"/>
</dbReference>
<dbReference type="OrthoDB" id="2654453at2759"/>
<gene>
    <name evidence="1" type="ORF">GYMLUDRAFT_251695</name>
</gene>
<evidence type="ECO:0000313" key="2">
    <source>
        <dbReference type="Proteomes" id="UP000053593"/>
    </source>
</evidence>
<sequence length="360" mass="38976">MAKHSSFRLYSFKDRFKQNRYSLAAKLRGHLGAVLCLSATEDGSLLASGGIDGLAAGSHGATTAVTWVSCSDDPDDAVFFGTQSGSLVCWRQLPGTSNTTAFEEKFDMLLAGSSEITDIVFDNTTSQLAVCNRTGAVQLYSINGDMRLDVLFSIAMQEMVPRNIAFCRGGDRKLLVFSMYNGAVHELHSDGTSHCLVEGAGTIGSAAVDIVKSRYVIDDPSQGIALFCLDGGRLKTFPIKETKGWRPRQVAFADACRDVVSGSDHGVVYVFDRRSGETLDELTVGSDSWVQTVSTIECQAHSSIVAAQSGNVEGKNDIYIWTKRNTEQHRREDGLACGYLQKLLQIIMIAATVAFIVQNG</sequence>
<dbReference type="HOGENOM" id="CLU_042559_1_0_1"/>
<accession>A0A0D0ANL2</accession>
<evidence type="ECO:0000313" key="1">
    <source>
        <dbReference type="EMBL" id="KIK51845.1"/>
    </source>
</evidence>
<keyword evidence="2" id="KW-1185">Reference proteome</keyword>
<dbReference type="SMART" id="SM00320">
    <property type="entry name" value="WD40"/>
    <property type="match status" value="3"/>
</dbReference>
<dbReference type="SUPFAM" id="SSF50978">
    <property type="entry name" value="WD40 repeat-like"/>
    <property type="match status" value="1"/>
</dbReference>
<organism evidence="1 2">
    <name type="scientific">Collybiopsis luxurians FD-317 M1</name>
    <dbReference type="NCBI Taxonomy" id="944289"/>
    <lineage>
        <taxon>Eukaryota</taxon>
        <taxon>Fungi</taxon>
        <taxon>Dikarya</taxon>
        <taxon>Basidiomycota</taxon>
        <taxon>Agaricomycotina</taxon>
        <taxon>Agaricomycetes</taxon>
        <taxon>Agaricomycetidae</taxon>
        <taxon>Agaricales</taxon>
        <taxon>Marasmiineae</taxon>
        <taxon>Omphalotaceae</taxon>
        <taxon>Collybiopsis</taxon>
        <taxon>Collybiopsis luxurians</taxon>
    </lineage>
</organism>
<dbReference type="InterPro" id="IPR015943">
    <property type="entry name" value="WD40/YVTN_repeat-like_dom_sf"/>
</dbReference>
<dbReference type="EMBL" id="KN834853">
    <property type="protein sequence ID" value="KIK51845.1"/>
    <property type="molecule type" value="Genomic_DNA"/>
</dbReference>
<dbReference type="InterPro" id="IPR001680">
    <property type="entry name" value="WD40_rpt"/>
</dbReference>
<proteinExistence type="predicted"/>
<reference evidence="1 2" key="1">
    <citation type="submission" date="2014-04" db="EMBL/GenBank/DDBJ databases">
        <title>Evolutionary Origins and Diversification of the Mycorrhizal Mutualists.</title>
        <authorList>
            <consortium name="DOE Joint Genome Institute"/>
            <consortium name="Mycorrhizal Genomics Consortium"/>
            <person name="Kohler A."/>
            <person name="Kuo A."/>
            <person name="Nagy L.G."/>
            <person name="Floudas D."/>
            <person name="Copeland A."/>
            <person name="Barry K.W."/>
            <person name="Cichocki N."/>
            <person name="Veneault-Fourrey C."/>
            <person name="LaButti K."/>
            <person name="Lindquist E.A."/>
            <person name="Lipzen A."/>
            <person name="Lundell T."/>
            <person name="Morin E."/>
            <person name="Murat C."/>
            <person name="Riley R."/>
            <person name="Ohm R."/>
            <person name="Sun H."/>
            <person name="Tunlid A."/>
            <person name="Henrissat B."/>
            <person name="Grigoriev I.V."/>
            <person name="Hibbett D.S."/>
            <person name="Martin F."/>
        </authorList>
    </citation>
    <scope>NUCLEOTIDE SEQUENCE [LARGE SCALE GENOMIC DNA]</scope>
    <source>
        <strain evidence="1 2">FD-317 M1</strain>
    </source>
</reference>